<name>A0ABU9UW41_9GAMM</name>
<protein>
    <recommendedName>
        <fullName evidence="3">Abi-like protein</fullName>
    </recommendedName>
</protein>
<comment type="caution">
    <text evidence="1">The sequence shown here is derived from an EMBL/GenBank/DDBJ whole genome shotgun (WGS) entry which is preliminary data.</text>
</comment>
<reference evidence="1 2" key="1">
    <citation type="submission" date="2024-04" db="EMBL/GenBank/DDBJ databases">
        <title>Novel Shewanella species isolated from Baltic Sea sediments.</title>
        <authorList>
            <person name="Martin-Rodriguez A.J."/>
            <person name="Fernandez-Juarez V."/>
            <person name="Valeriano V.D."/>
            <person name="Mihindukulasooriya I."/>
            <person name="Ceresnova L."/>
            <person name="Joffre E."/>
            <person name="Jensie-Markopoulos S."/>
            <person name="Moore E.R.B."/>
            <person name="Sjoling A."/>
        </authorList>
    </citation>
    <scope>NUCLEOTIDE SEQUENCE [LARGE SCALE GENOMIC DNA]</scope>
    <source>
        <strain evidence="1 2">VAX-SP0-0CM-1</strain>
    </source>
</reference>
<accession>A0ABU9UW41</accession>
<dbReference type="EMBL" id="JBCHKU010000030">
    <property type="protein sequence ID" value="MEM6250495.1"/>
    <property type="molecule type" value="Genomic_DNA"/>
</dbReference>
<sequence length="225" mass="26175">MTHTSNHFEINNVIEALSKPRIQTFLNYYGQPYCDASAMALYSWNGQISSAFMLPLHICEVVVRNAVDQVLTKVYGKSWPWEQSFELTLPNKGRYNPRQDLIAARRNKVSTGKVIPELKFVFWQKMFTSRHSTRLWDAELLNLFPNGTGHLTTALLLSEIYNSLESIRLVRNRIAHHEHLINRNLQQDYSNITKLINYRCIDSANWLYTIEQISPLLQVKPVKQP</sequence>
<keyword evidence="2" id="KW-1185">Reference proteome</keyword>
<proteinExistence type="predicted"/>
<gene>
    <name evidence="1" type="ORF">AAGS29_17990</name>
</gene>
<evidence type="ECO:0008006" key="3">
    <source>
        <dbReference type="Google" id="ProtNLM"/>
    </source>
</evidence>
<organism evidence="1 2">
    <name type="scientific">Shewanella vaxholmensis</name>
    <dbReference type="NCBI Taxonomy" id="3063535"/>
    <lineage>
        <taxon>Bacteria</taxon>
        <taxon>Pseudomonadati</taxon>
        <taxon>Pseudomonadota</taxon>
        <taxon>Gammaproteobacteria</taxon>
        <taxon>Alteromonadales</taxon>
        <taxon>Shewanellaceae</taxon>
        <taxon>Shewanella</taxon>
    </lineage>
</organism>
<evidence type="ECO:0000313" key="1">
    <source>
        <dbReference type="EMBL" id="MEM6250495.1"/>
    </source>
</evidence>
<dbReference type="Proteomes" id="UP001489333">
    <property type="component" value="Unassembled WGS sequence"/>
</dbReference>
<dbReference type="RefSeq" id="WP_311906771.1">
    <property type="nucleotide sequence ID" value="NZ_JAUOEV010000027.1"/>
</dbReference>
<evidence type="ECO:0000313" key="2">
    <source>
        <dbReference type="Proteomes" id="UP001489333"/>
    </source>
</evidence>